<dbReference type="OrthoDB" id="1809506at2"/>
<dbReference type="STRING" id="767817.Desgi_3749"/>
<protein>
    <submittedName>
        <fullName evidence="1">Uncharacterized protein</fullName>
    </submittedName>
</protein>
<evidence type="ECO:0000313" key="1">
    <source>
        <dbReference type="EMBL" id="AGL03071.1"/>
    </source>
</evidence>
<dbReference type="Proteomes" id="UP000013520">
    <property type="component" value="Chromosome"/>
</dbReference>
<keyword evidence="2" id="KW-1185">Reference proteome</keyword>
<organism evidence="1 2">
    <name type="scientific">Desulfoscipio gibsoniae DSM 7213</name>
    <dbReference type="NCBI Taxonomy" id="767817"/>
    <lineage>
        <taxon>Bacteria</taxon>
        <taxon>Bacillati</taxon>
        <taxon>Bacillota</taxon>
        <taxon>Clostridia</taxon>
        <taxon>Eubacteriales</taxon>
        <taxon>Desulfallaceae</taxon>
        <taxon>Desulfoscipio</taxon>
    </lineage>
</organism>
<reference evidence="1 2" key="1">
    <citation type="submission" date="2012-01" db="EMBL/GenBank/DDBJ databases">
        <title>Complete sequence of Desulfotomaculum gibsoniae DSM 7213.</title>
        <authorList>
            <consortium name="US DOE Joint Genome Institute"/>
            <person name="Lucas S."/>
            <person name="Han J."/>
            <person name="Lapidus A."/>
            <person name="Cheng J.-F."/>
            <person name="Goodwin L."/>
            <person name="Pitluck S."/>
            <person name="Peters L."/>
            <person name="Ovchinnikova G."/>
            <person name="Teshima H."/>
            <person name="Detter J.C."/>
            <person name="Han C."/>
            <person name="Tapia R."/>
            <person name="Land M."/>
            <person name="Hauser L."/>
            <person name="Kyrpides N."/>
            <person name="Ivanova N."/>
            <person name="Pagani I."/>
            <person name="Parshina S."/>
            <person name="Plugge C."/>
            <person name="Muyzer G."/>
            <person name="Kuever J."/>
            <person name="Ivanova A."/>
            <person name="Nazina T."/>
            <person name="Klenk H.-P."/>
            <person name="Brambilla E."/>
            <person name="Spring S."/>
            <person name="Stams A.F."/>
            <person name="Woyke T."/>
        </authorList>
    </citation>
    <scope>NUCLEOTIDE SEQUENCE [LARGE SCALE GENOMIC DNA]</scope>
    <source>
        <strain evidence="1 2">DSM 7213</strain>
    </source>
</reference>
<dbReference type="HOGENOM" id="CLU_1966994_0_0_9"/>
<accession>R4KTZ1</accession>
<gene>
    <name evidence="1" type="ORF">Desgi_3749</name>
</gene>
<dbReference type="EMBL" id="CP003273">
    <property type="protein sequence ID" value="AGL03071.1"/>
    <property type="molecule type" value="Genomic_DNA"/>
</dbReference>
<dbReference type="KEGG" id="dgi:Desgi_3749"/>
<sequence>MNDIWYLGNGFWMVYVDDLSVADDFKSILAMQFITAYYDTRGRQRALQFRFYQGDDLRPGFCLLHYVSRLSGLYYYKVLDLAKRLPGPSYGELYKQYSYQPEMFDLFNAYEPIRKKTGNSKHRKVKI</sequence>
<evidence type="ECO:0000313" key="2">
    <source>
        <dbReference type="Proteomes" id="UP000013520"/>
    </source>
</evidence>
<dbReference type="RefSeq" id="WP_006520461.1">
    <property type="nucleotide sequence ID" value="NC_021184.1"/>
</dbReference>
<proteinExistence type="predicted"/>
<dbReference type="AlphaFoldDB" id="R4KTZ1"/>
<name>R4KTZ1_9FIRM</name>